<protein>
    <submittedName>
        <fullName evidence="2">Uncharacterized protein</fullName>
    </submittedName>
</protein>
<dbReference type="PATRIC" id="fig|1262449.3.peg.1047"/>
<feature type="transmembrane region" description="Helical" evidence="1">
    <location>
        <begin position="37"/>
        <end position="53"/>
    </location>
</feature>
<dbReference type="eggNOG" id="ENOG5031N8I">
    <property type="taxonomic scope" value="Bacteria"/>
</dbReference>
<dbReference type="AlphaFoldDB" id="A0A0H3JAL5"/>
<keyword evidence="5" id="KW-1185">Reference proteome</keyword>
<dbReference type="Proteomes" id="UP000030905">
    <property type="component" value="Chromosome"/>
</dbReference>
<reference evidence="3" key="2">
    <citation type="submission" date="2015-10" db="EMBL/GenBank/DDBJ databases">
        <title>Improved Draft Genome Sequence of Clostridium pasteurianum Strain ATCC 6013 (DSM 525) Using a Hybrid Next-Generation Sequencing Approach.</title>
        <authorList>
            <person name="Pyne M.E."/>
            <person name="Utturkar S.M."/>
            <person name="Brown S.D."/>
            <person name="Moo-Young M."/>
            <person name="Chung D.A."/>
            <person name="Chou P.C."/>
        </authorList>
    </citation>
    <scope>NUCLEOTIDE SEQUENCE</scope>
    <source>
        <strain evidence="3">ATCC 6013</strain>
    </source>
</reference>
<organism evidence="2 5">
    <name type="scientific">Clostridium pasteurianum DSM 525 = ATCC 6013</name>
    <dbReference type="NCBI Taxonomy" id="1262449"/>
    <lineage>
        <taxon>Bacteria</taxon>
        <taxon>Bacillati</taxon>
        <taxon>Bacillota</taxon>
        <taxon>Clostridia</taxon>
        <taxon>Eubacteriales</taxon>
        <taxon>Clostridiaceae</taxon>
        <taxon>Clostridium</taxon>
    </lineage>
</organism>
<dbReference type="RefSeq" id="WP_003442487.1">
    <property type="nucleotide sequence ID" value="NZ_ANZB01000003.1"/>
</dbReference>
<dbReference type="EMBL" id="CP009268">
    <property type="protein sequence ID" value="AJA52658.1"/>
    <property type="molecule type" value="Genomic_DNA"/>
</dbReference>
<keyword evidence="1" id="KW-1133">Transmembrane helix</keyword>
<evidence type="ECO:0000256" key="1">
    <source>
        <dbReference type="SAM" id="Phobius"/>
    </source>
</evidence>
<dbReference type="KEGG" id="cpat:CLPA_c26020"/>
<evidence type="ECO:0000313" key="4">
    <source>
        <dbReference type="Proteomes" id="UP000028042"/>
    </source>
</evidence>
<reference evidence="3 4" key="3">
    <citation type="journal article" name="Genome Announc.">
        <title>Improved Draft Genome Sequence of Clostridium pasteurianum Strain ATCC 6013 (DSM 525) Using a Hybrid Next-Generation Sequencing Approach.</title>
        <authorList>
            <person name="Pyne M.E."/>
            <person name="Utturkar S."/>
            <person name="Brown S.D."/>
            <person name="Moo-Young M."/>
            <person name="Chung D.A."/>
            <person name="Chou C.P."/>
        </authorList>
    </citation>
    <scope>NUCLEOTIDE SEQUENCE [LARGE SCALE GENOMIC DNA]</scope>
    <source>
        <strain evidence="3 4">ATCC 6013</strain>
    </source>
</reference>
<sequence>MQYFWINLGFTLFIILVLLIGLISCIKEMFEKKLKDFILIIVTLAALILIIVIKDTLPYFQDMNYILTKNFLVSTCTVEKIGLSSKLGNDFLANGKSFYCGSTDFKIKKGQRYILTYTPNKRFVIKLEPAK</sequence>
<evidence type="ECO:0000313" key="5">
    <source>
        <dbReference type="Proteomes" id="UP000030905"/>
    </source>
</evidence>
<dbReference type="Proteomes" id="UP000028042">
    <property type="component" value="Unassembled WGS sequence"/>
</dbReference>
<dbReference type="GeneID" id="93074735"/>
<evidence type="ECO:0000313" key="2">
    <source>
        <dbReference type="EMBL" id="AJA52658.1"/>
    </source>
</evidence>
<dbReference type="EMBL" id="JPGY02000001">
    <property type="protein sequence ID" value="KRU11332.1"/>
    <property type="molecule type" value="Genomic_DNA"/>
</dbReference>
<proteinExistence type="predicted"/>
<keyword evidence="1" id="KW-0472">Membrane</keyword>
<keyword evidence="1" id="KW-0812">Transmembrane</keyword>
<reference evidence="2 5" key="1">
    <citation type="journal article" date="2015" name="Genome Announc.">
        <title>Complete Genome Sequence of the Nitrogen-Fixing and Solvent-Producing Clostridium pasteurianum DSM 525.</title>
        <authorList>
            <person name="Poehlein A."/>
            <person name="Grosse-Honebrink A."/>
            <person name="Zhang Y."/>
            <person name="Minton N.P."/>
            <person name="Daniel R."/>
        </authorList>
    </citation>
    <scope>NUCLEOTIDE SEQUENCE [LARGE SCALE GENOMIC DNA]</scope>
    <source>
        <strain evidence="2">DSM 525</strain>
        <strain evidence="5">DSM 525 / ATCC 6013</strain>
    </source>
</reference>
<dbReference type="KEGG" id="cpae:CPAST_c26020"/>
<evidence type="ECO:0000313" key="3">
    <source>
        <dbReference type="EMBL" id="KRU11332.1"/>
    </source>
</evidence>
<accession>A0A0H3JAL5</accession>
<feature type="transmembrane region" description="Helical" evidence="1">
    <location>
        <begin position="6"/>
        <end position="25"/>
    </location>
</feature>
<name>A0A0H3JAL5_CLOPA</name>
<gene>
    <name evidence="2" type="ORF">CLPA_c26020</name>
    <name evidence="3" type="ORF">CP6013_00579</name>
</gene>